<feature type="signal peptide" evidence="4">
    <location>
        <begin position="1"/>
        <end position="20"/>
    </location>
</feature>
<feature type="compositionally biased region" description="Basic and acidic residues" evidence="2">
    <location>
        <begin position="249"/>
        <end position="259"/>
    </location>
</feature>
<feature type="domain" description="TNFR-Cys" evidence="5">
    <location>
        <begin position="64"/>
        <end position="104"/>
    </location>
</feature>
<comment type="caution">
    <text evidence="1">Lacks conserved residue(s) required for the propagation of feature annotation.</text>
</comment>
<dbReference type="PANTHER" id="PTHR47496">
    <property type="entry name" value="CD27"/>
    <property type="match status" value="1"/>
</dbReference>
<dbReference type="InterPro" id="IPR053126">
    <property type="entry name" value="CD27_receptor"/>
</dbReference>
<keyword evidence="4" id="KW-0732">Signal</keyword>
<dbReference type="InterPro" id="IPR001368">
    <property type="entry name" value="TNFR/NGFR_Cys_rich_reg"/>
</dbReference>
<feature type="region of interest" description="Disordered" evidence="2">
    <location>
        <begin position="219"/>
        <end position="259"/>
    </location>
</feature>
<dbReference type="CDD" id="cd13408">
    <property type="entry name" value="TNFRSF7"/>
    <property type="match status" value="1"/>
</dbReference>
<keyword evidence="3" id="KW-1133">Transmembrane helix</keyword>
<dbReference type="SMART" id="SM00208">
    <property type="entry name" value="TNFR"/>
    <property type="match status" value="2"/>
</dbReference>
<dbReference type="InterPro" id="IPR034000">
    <property type="entry name" value="TNFRSF7_N"/>
</dbReference>
<dbReference type="RefSeq" id="XP_004708281.1">
    <property type="nucleotide sequence ID" value="XM_004708224.2"/>
</dbReference>
<feature type="chain" id="PRO_5045391834" evidence="4">
    <location>
        <begin position="21"/>
        <end position="259"/>
    </location>
</feature>
<keyword evidence="3" id="KW-0472">Membrane</keyword>
<evidence type="ECO:0000313" key="7">
    <source>
        <dbReference type="RefSeq" id="XP_004708281.1"/>
    </source>
</evidence>
<keyword evidence="6" id="KW-1185">Reference proteome</keyword>
<dbReference type="GeneID" id="101658364"/>
<evidence type="ECO:0000256" key="2">
    <source>
        <dbReference type="SAM" id="MobiDB-lite"/>
    </source>
</evidence>
<name>A0ABM0IUT5_ECHTE</name>
<accession>A0ABM0IUT5</accession>
<evidence type="ECO:0000256" key="4">
    <source>
        <dbReference type="SAM" id="SignalP"/>
    </source>
</evidence>
<evidence type="ECO:0000256" key="1">
    <source>
        <dbReference type="PROSITE-ProRule" id="PRU00206"/>
    </source>
</evidence>
<dbReference type="PRINTS" id="PR01960">
    <property type="entry name" value="TNFACTORR7"/>
</dbReference>
<evidence type="ECO:0000313" key="6">
    <source>
        <dbReference type="Proteomes" id="UP000694863"/>
    </source>
</evidence>
<evidence type="ECO:0000256" key="3">
    <source>
        <dbReference type="SAM" id="Phobius"/>
    </source>
</evidence>
<protein>
    <submittedName>
        <fullName evidence="7">CD27 antigen</fullName>
    </submittedName>
</protein>
<reference evidence="7" key="1">
    <citation type="submission" date="2025-08" db="UniProtKB">
        <authorList>
            <consortium name="RefSeq"/>
        </authorList>
    </citation>
    <scope>IDENTIFICATION</scope>
</reference>
<keyword evidence="3" id="KW-0812">Transmembrane</keyword>
<dbReference type="InterPro" id="IPR022328">
    <property type="entry name" value="TNFR_7"/>
</dbReference>
<dbReference type="Proteomes" id="UP000694863">
    <property type="component" value="Unplaced"/>
</dbReference>
<proteinExistence type="predicted"/>
<dbReference type="Gene3D" id="2.10.50.10">
    <property type="entry name" value="Tumor Necrosis Factor Receptor, subunit A, domain 2"/>
    <property type="match status" value="1"/>
</dbReference>
<evidence type="ECO:0000259" key="5">
    <source>
        <dbReference type="PROSITE" id="PS50050"/>
    </source>
</evidence>
<dbReference type="SUPFAM" id="SSF57586">
    <property type="entry name" value="TNF receptor-like"/>
    <property type="match status" value="2"/>
</dbReference>
<sequence>MAWPLPCCLWVLGTLAGLSATPGPRGCPEKYYQAQDGLCCQLCEPGTFLVQSCDRHGKATQCEPCMPGVSFSPDHHRRPHCESCRHCNFGLRLRNCTTTANAECACPSGWQCRDKECTECDLLPNPLVTTHPSKAPDPHLQPTSLALTQDTAESRTNRPVQTLAQNRRQPAPVHSTHWPSQRSLCSSECIRILVVLSGMFLAFTLGGALFFHQQRKYGTNKGDQPVEAAEPDAYTCPREEEGGTIPVQEDYHKPEPVDA</sequence>
<dbReference type="PANTHER" id="PTHR47496:SF1">
    <property type="entry name" value="CD27 ANTIGEN"/>
    <property type="match status" value="1"/>
</dbReference>
<dbReference type="PROSITE" id="PS50050">
    <property type="entry name" value="TNFR_NGFR_2"/>
    <property type="match status" value="1"/>
</dbReference>
<feature type="transmembrane region" description="Helical" evidence="3">
    <location>
        <begin position="190"/>
        <end position="211"/>
    </location>
</feature>
<gene>
    <name evidence="7" type="primary">CD27</name>
</gene>
<feature type="repeat" description="TNFR-Cys" evidence="1">
    <location>
        <begin position="64"/>
        <end position="104"/>
    </location>
</feature>
<organism evidence="6 7">
    <name type="scientific">Echinops telfairi</name>
    <name type="common">Lesser hedgehog tenrec</name>
    <dbReference type="NCBI Taxonomy" id="9371"/>
    <lineage>
        <taxon>Eukaryota</taxon>
        <taxon>Metazoa</taxon>
        <taxon>Chordata</taxon>
        <taxon>Craniata</taxon>
        <taxon>Vertebrata</taxon>
        <taxon>Euteleostomi</taxon>
        <taxon>Mammalia</taxon>
        <taxon>Eutheria</taxon>
        <taxon>Afrotheria</taxon>
        <taxon>Tenrecidae</taxon>
        <taxon>Tenrecinae</taxon>
        <taxon>Echinops</taxon>
    </lineage>
</organism>